<dbReference type="RefSeq" id="WP_054971497.1">
    <property type="nucleotide sequence ID" value="NZ_LJCO01000107.1"/>
</dbReference>
<evidence type="ECO:0000313" key="1">
    <source>
        <dbReference type="EMBL" id="KPV39339.1"/>
    </source>
</evidence>
<comment type="caution">
    <text evidence="1">The sequence shown here is derived from an EMBL/GenBank/DDBJ whole genome shotgun (WGS) entry which is preliminary data.</text>
</comment>
<organism evidence="1 2">
    <name type="scientific">Alicyclobacillus ferrooxydans</name>
    <dbReference type="NCBI Taxonomy" id="471514"/>
    <lineage>
        <taxon>Bacteria</taxon>
        <taxon>Bacillati</taxon>
        <taxon>Bacillota</taxon>
        <taxon>Bacilli</taxon>
        <taxon>Bacillales</taxon>
        <taxon>Alicyclobacillaceae</taxon>
        <taxon>Alicyclobacillus</taxon>
    </lineage>
</organism>
<proteinExistence type="predicted"/>
<dbReference type="OrthoDB" id="2377179at2"/>
<protein>
    <submittedName>
        <fullName evidence="1">Uncharacterized protein</fullName>
    </submittedName>
</protein>
<gene>
    <name evidence="1" type="ORF">AN477_22890</name>
</gene>
<dbReference type="PATRIC" id="fig|471514.4.peg.2111"/>
<dbReference type="EMBL" id="LJCO01000107">
    <property type="protein sequence ID" value="KPV39339.1"/>
    <property type="molecule type" value="Genomic_DNA"/>
</dbReference>
<accession>A0A0P9C2Z3</accession>
<reference evidence="1 2" key="1">
    <citation type="submission" date="2015-09" db="EMBL/GenBank/DDBJ databases">
        <title>Draft genome sequence of Alicyclobacillus ferrooxydans DSM 22381.</title>
        <authorList>
            <person name="Hemp J."/>
        </authorList>
    </citation>
    <scope>NUCLEOTIDE SEQUENCE [LARGE SCALE GENOMIC DNA]</scope>
    <source>
        <strain evidence="1 2">TC-34</strain>
    </source>
</reference>
<evidence type="ECO:0000313" key="2">
    <source>
        <dbReference type="Proteomes" id="UP000050482"/>
    </source>
</evidence>
<dbReference type="Proteomes" id="UP000050482">
    <property type="component" value="Unassembled WGS sequence"/>
</dbReference>
<sequence length="78" mass="8510">MGAIETIMLLVFVVLAALLIGYATGRRYGLVQGRRLGRAQAPLFLRRQVLATGHCPICDATYDEGGRRQPSHSGLNLE</sequence>
<name>A0A0P9C2Z3_9BACL</name>
<keyword evidence="2" id="KW-1185">Reference proteome</keyword>
<dbReference type="AlphaFoldDB" id="A0A0P9C2Z3"/>